<dbReference type="GO" id="GO:0003934">
    <property type="term" value="F:GTP cyclohydrolase I activity"/>
    <property type="evidence" value="ECO:0007669"/>
    <property type="project" value="UniProtKB-EC"/>
</dbReference>
<dbReference type="InterPro" id="IPR036069">
    <property type="entry name" value="DUF34/NIF3_sf"/>
</dbReference>
<dbReference type="NCBIfam" id="TIGR00486">
    <property type="entry name" value="YbgI_SA1388"/>
    <property type="match status" value="1"/>
</dbReference>
<name>A0ABX1VFH2_9PLAN</name>
<organism evidence="3 4">
    <name type="scientific">Alienimonas chondri</name>
    <dbReference type="NCBI Taxonomy" id="2681879"/>
    <lineage>
        <taxon>Bacteria</taxon>
        <taxon>Pseudomonadati</taxon>
        <taxon>Planctomycetota</taxon>
        <taxon>Planctomycetia</taxon>
        <taxon>Planctomycetales</taxon>
        <taxon>Planctomycetaceae</taxon>
        <taxon>Alienimonas</taxon>
    </lineage>
</organism>
<keyword evidence="3" id="KW-0378">Hydrolase</keyword>
<evidence type="ECO:0000256" key="1">
    <source>
        <dbReference type="ARBA" id="ARBA00006964"/>
    </source>
</evidence>
<reference evidence="3 4" key="1">
    <citation type="journal article" date="2020" name="Syst. Appl. Microbiol.">
        <title>Alienimonas chondri sp. nov., a novel planctomycete isolated from the biofilm of the red alga Chondrus crispus.</title>
        <authorList>
            <person name="Vitorino I."/>
            <person name="Albuquerque L."/>
            <person name="Wiegand S."/>
            <person name="Kallscheuer N."/>
            <person name="da Costa M.S."/>
            <person name="Lobo-da-Cunha A."/>
            <person name="Jogler C."/>
            <person name="Lage O.M."/>
        </authorList>
    </citation>
    <scope>NUCLEOTIDE SEQUENCE [LARGE SCALE GENOMIC DNA]</scope>
    <source>
        <strain evidence="3 4">LzC2</strain>
    </source>
</reference>
<dbReference type="PANTHER" id="PTHR13799">
    <property type="entry name" value="NGG1 INTERACTING FACTOR 3"/>
    <property type="match status" value="1"/>
</dbReference>
<dbReference type="EC" id="3.5.4.16" evidence="3"/>
<dbReference type="Proteomes" id="UP000609651">
    <property type="component" value="Unassembled WGS sequence"/>
</dbReference>
<protein>
    <submittedName>
        <fullName evidence="3">GTP cyclohydrolase 1 type 2</fullName>
        <ecNumber evidence="3">3.5.4.16</ecNumber>
    </submittedName>
</protein>
<accession>A0ABX1VFH2</accession>
<keyword evidence="4" id="KW-1185">Reference proteome</keyword>
<gene>
    <name evidence="3" type="ORF">LzC2_22610</name>
</gene>
<comment type="caution">
    <text evidence="3">The sequence shown here is derived from an EMBL/GenBank/DDBJ whole genome shotgun (WGS) entry which is preliminary data.</text>
</comment>
<comment type="similarity">
    <text evidence="1">Belongs to the GTP cyclohydrolase I type 2/NIF3 family.</text>
</comment>
<proteinExistence type="inferred from homology"/>
<dbReference type="EMBL" id="WTPX01000065">
    <property type="protein sequence ID" value="NNJ26181.1"/>
    <property type="molecule type" value="Genomic_DNA"/>
</dbReference>
<dbReference type="PANTHER" id="PTHR13799:SF14">
    <property type="entry name" value="GTP CYCLOHYDROLASE 1 TYPE 2 HOMOLOG"/>
    <property type="match status" value="1"/>
</dbReference>
<evidence type="ECO:0000313" key="4">
    <source>
        <dbReference type="Proteomes" id="UP000609651"/>
    </source>
</evidence>
<dbReference type="SUPFAM" id="SSF102705">
    <property type="entry name" value="NIF3 (NGG1p interacting factor 3)-like"/>
    <property type="match status" value="1"/>
</dbReference>
<dbReference type="Gene3D" id="3.40.1390.30">
    <property type="entry name" value="NIF3 (NGG1p interacting factor 3)-like"/>
    <property type="match status" value="2"/>
</dbReference>
<dbReference type="InterPro" id="IPR002678">
    <property type="entry name" value="DUF34/NIF3"/>
</dbReference>
<evidence type="ECO:0000256" key="2">
    <source>
        <dbReference type="ARBA" id="ARBA00022723"/>
    </source>
</evidence>
<dbReference type="RefSeq" id="WP_171186950.1">
    <property type="nucleotide sequence ID" value="NZ_WTPX01000065.1"/>
</dbReference>
<keyword evidence="2" id="KW-0479">Metal-binding</keyword>
<sequence>MPSPTTVRDCVTLFDRLIQEDLVEPWDNTGLLFGDPAAGVSSIMTCLTLTPDVAAEAIQRGDGLIITHHPILFRPVQRLTAQDPQGAMLLKLARAGVAVFSPHARWDNTPGGINDRLGVRFDLNDLRPLRVRPELAGKIPRGSGRIGARERAVPFEQFAEEVKAAMGLSGVDVVPTERPVRTVGIACGSAGEYLSDAIRGGCDVFITGEARFHAALEARTAGVGLILLGHYVSERFSLEELAEELDDYYPDVPVRPSLVERDPLTRI</sequence>
<dbReference type="Pfam" id="PF01784">
    <property type="entry name" value="DUF34_NIF3"/>
    <property type="match status" value="1"/>
</dbReference>
<evidence type="ECO:0000313" key="3">
    <source>
        <dbReference type="EMBL" id="NNJ26181.1"/>
    </source>
</evidence>